<dbReference type="AlphaFoldDB" id="A0A9D5JVI9"/>
<dbReference type="PANTHER" id="PTHR44591">
    <property type="entry name" value="STRESS RESPONSE REGULATOR PROTEIN 1"/>
    <property type="match status" value="1"/>
</dbReference>
<dbReference type="GO" id="GO:0000160">
    <property type="term" value="P:phosphorelay signal transduction system"/>
    <property type="evidence" value="ECO:0007669"/>
    <property type="project" value="InterPro"/>
</dbReference>
<dbReference type="InterPro" id="IPR001789">
    <property type="entry name" value="Sig_transdc_resp-reg_receiver"/>
</dbReference>
<dbReference type="FunFam" id="3.40.50.2300:FF:000018">
    <property type="entry name" value="DNA-binding transcriptional regulator NtrC"/>
    <property type="match status" value="1"/>
</dbReference>
<proteinExistence type="predicted"/>
<reference evidence="6" key="1">
    <citation type="submission" date="2019-11" db="EMBL/GenBank/DDBJ databases">
        <title>Microbial mats filling the niche in hypersaline microbial mats.</title>
        <authorList>
            <person name="Wong H.L."/>
            <person name="Macleod F.I."/>
            <person name="White R.A. III"/>
            <person name="Burns B.P."/>
        </authorList>
    </citation>
    <scope>NUCLEOTIDE SEQUENCE</scope>
    <source>
        <strain evidence="6">Rbin_158</strain>
    </source>
</reference>
<dbReference type="InterPro" id="IPR011006">
    <property type="entry name" value="CheY-like_superfamily"/>
</dbReference>
<keyword evidence="3" id="KW-0804">Transcription</keyword>
<dbReference type="Pfam" id="PF00072">
    <property type="entry name" value="Response_reg"/>
    <property type="match status" value="1"/>
</dbReference>
<name>A0A9D5JVI9_9BACT</name>
<dbReference type="EMBL" id="WJJP01000318">
    <property type="protein sequence ID" value="MBD3324918.1"/>
    <property type="molecule type" value="Genomic_DNA"/>
</dbReference>
<feature type="modified residue" description="4-aspartylphosphate" evidence="4">
    <location>
        <position position="56"/>
    </location>
</feature>
<evidence type="ECO:0000259" key="5">
    <source>
        <dbReference type="PROSITE" id="PS50110"/>
    </source>
</evidence>
<comment type="caution">
    <text evidence="6">The sequence shown here is derived from an EMBL/GenBank/DDBJ whole genome shotgun (WGS) entry which is preliminary data.</text>
</comment>
<gene>
    <name evidence="6" type="ORF">GF339_10055</name>
</gene>
<dbReference type="PROSITE" id="PS50110">
    <property type="entry name" value="RESPONSE_REGULATORY"/>
    <property type="match status" value="1"/>
</dbReference>
<evidence type="ECO:0000313" key="7">
    <source>
        <dbReference type="Proteomes" id="UP000649604"/>
    </source>
</evidence>
<organism evidence="6 7">
    <name type="scientific">candidate division KSB3 bacterium</name>
    <dbReference type="NCBI Taxonomy" id="2044937"/>
    <lineage>
        <taxon>Bacteria</taxon>
        <taxon>candidate division KSB3</taxon>
    </lineage>
</organism>
<dbReference type="Proteomes" id="UP000649604">
    <property type="component" value="Unassembled WGS sequence"/>
</dbReference>
<dbReference type="Gene3D" id="3.40.50.2300">
    <property type="match status" value="1"/>
</dbReference>
<evidence type="ECO:0000256" key="1">
    <source>
        <dbReference type="ARBA" id="ARBA00022553"/>
    </source>
</evidence>
<dbReference type="SUPFAM" id="SSF52172">
    <property type="entry name" value="CheY-like"/>
    <property type="match status" value="1"/>
</dbReference>
<dbReference type="InterPro" id="IPR050595">
    <property type="entry name" value="Bact_response_regulator"/>
</dbReference>
<evidence type="ECO:0000256" key="4">
    <source>
        <dbReference type="PROSITE-ProRule" id="PRU00169"/>
    </source>
</evidence>
<feature type="domain" description="Response regulatory" evidence="5">
    <location>
        <begin position="6"/>
        <end position="121"/>
    </location>
</feature>
<protein>
    <submittedName>
        <fullName evidence="6">Response regulator</fullName>
    </submittedName>
</protein>
<dbReference type="SMART" id="SM00448">
    <property type="entry name" value="REC"/>
    <property type="match status" value="1"/>
</dbReference>
<dbReference type="PANTHER" id="PTHR44591:SF3">
    <property type="entry name" value="RESPONSE REGULATORY DOMAIN-CONTAINING PROTEIN"/>
    <property type="match status" value="1"/>
</dbReference>
<evidence type="ECO:0000313" key="6">
    <source>
        <dbReference type="EMBL" id="MBD3324918.1"/>
    </source>
</evidence>
<keyword evidence="1 4" id="KW-0597">Phosphoprotein</keyword>
<accession>A0A9D5JVI9</accession>
<keyword evidence="2" id="KW-0805">Transcription regulation</keyword>
<evidence type="ECO:0000256" key="2">
    <source>
        <dbReference type="ARBA" id="ARBA00023015"/>
    </source>
</evidence>
<sequence length="127" mass="14558">MEEKHVILVVDDEESSRESVERMLREEHYTVLCAENGEQALQLLHQHPHVDLILTDMRMPGMSGLDLLKKVRTIHENIRVIIVTGFGEIESYIEAMSSGAVEYVSKPFKMNELKLIVKKVLNNPEES</sequence>
<evidence type="ECO:0000256" key="3">
    <source>
        <dbReference type="ARBA" id="ARBA00023163"/>
    </source>
</evidence>